<gene>
    <name evidence="2" type="ORF">PAXINDRAFT_16406</name>
</gene>
<name>A0A0C9T4Q3_PAXIN</name>
<keyword evidence="3" id="KW-1185">Reference proteome</keyword>
<evidence type="ECO:0000313" key="3">
    <source>
        <dbReference type="Proteomes" id="UP000053647"/>
    </source>
</evidence>
<dbReference type="AlphaFoldDB" id="A0A0C9T4Q3"/>
<dbReference type="HOGENOM" id="CLU_2347359_0_0_1"/>
<organism evidence="2 3">
    <name type="scientific">Paxillus involutus ATCC 200175</name>
    <dbReference type="NCBI Taxonomy" id="664439"/>
    <lineage>
        <taxon>Eukaryota</taxon>
        <taxon>Fungi</taxon>
        <taxon>Dikarya</taxon>
        <taxon>Basidiomycota</taxon>
        <taxon>Agaricomycotina</taxon>
        <taxon>Agaricomycetes</taxon>
        <taxon>Agaricomycetidae</taxon>
        <taxon>Boletales</taxon>
        <taxon>Paxilineae</taxon>
        <taxon>Paxillaceae</taxon>
        <taxon>Paxillus</taxon>
    </lineage>
</organism>
<reference evidence="3" key="2">
    <citation type="submission" date="2015-01" db="EMBL/GenBank/DDBJ databases">
        <title>Evolutionary Origins and Diversification of the Mycorrhizal Mutualists.</title>
        <authorList>
            <consortium name="DOE Joint Genome Institute"/>
            <consortium name="Mycorrhizal Genomics Consortium"/>
            <person name="Kohler A."/>
            <person name="Kuo A."/>
            <person name="Nagy L.G."/>
            <person name="Floudas D."/>
            <person name="Copeland A."/>
            <person name="Barry K.W."/>
            <person name="Cichocki N."/>
            <person name="Veneault-Fourrey C."/>
            <person name="LaButti K."/>
            <person name="Lindquist E.A."/>
            <person name="Lipzen A."/>
            <person name="Lundell T."/>
            <person name="Morin E."/>
            <person name="Murat C."/>
            <person name="Riley R."/>
            <person name="Ohm R."/>
            <person name="Sun H."/>
            <person name="Tunlid A."/>
            <person name="Henrissat B."/>
            <person name="Grigoriev I.V."/>
            <person name="Hibbett D.S."/>
            <person name="Martin F."/>
        </authorList>
    </citation>
    <scope>NUCLEOTIDE SEQUENCE [LARGE SCALE GENOMIC DNA]</scope>
    <source>
        <strain evidence="3">ATCC 200175</strain>
    </source>
</reference>
<accession>A0A0C9T4Q3</accession>
<sequence>MRIHDSDDVIEGENDHIVDDLNNMMGAFRLDSEGEGHGGGAVEDEDDECLRAARAFHDRTTEAMWTNYQQILHDLEGRIDDEDIFSSDDEGMEDIEDSLDELD</sequence>
<reference evidence="2 3" key="1">
    <citation type="submission" date="2014-06" db="EMBL/GenBank/DDBJ databases">
        <authorList>
            <consortium name="DOE Joint Genome Institute"/>
            <person name="Kuo A."/>
            <person name="Kohler A."/>
            <person name="Nagy L.G."/>
            <person name="Floudas D."/>
            <person name="Copeland A."/>
            <person name="Barry K.W."/>
            <person name="Cichocki N."/>
            <person name="Veneault-Fourrey C."/>
            <person name="LaButti K."/>
            <person name="Lindquist E.A."/>
            <person name="Lipzen A."/>
            <person name="Lundell T."/>
            <person name="Morin E."/>
            <person name="Murat C."/>
            <person name="Sun H."/>
            <person name="Tunlid A."/>
            <person name="Henrissat B."/>
            <person name="Grigoriev I.V."/>
            <person name="Hibbett D.S."/>
            <person name="Martin F."/>
            <person name="Nordberg H.P."/>
            <person name="Cantor M.N."/>
            <person name="Hua S.X."/>
        </authorList>
    </citation>
    <scope>NUCLEOTIDE SEQUENCE [LARGE SCALE GENOMIC DNA]</scope>
    <source>
        <strain evidence="2 3">ATCC 200175</strain>
    </source>
</reference>
<proteinExistence type="predicted"/>
<dbReference type="OrthoDB" id="10392516at2759"/>
<dbReference type="Proteomes" id="UP000053647">
    <property type="component" value="Unassembled WGS sequence"/>
</dbReference>
<evidence type="ECO:0000256" key="1">
    <source>
        <dbReference type="SAM" id="MobiDB-lite"/>
    </source>
</evidence>
<dbReference type="EMBL" id="KN819401">
    <property type="protein sequence ID" value="KIJ10640.1"/>
    <property type="molecule type" value="Genomic_DNA"/>
</dbReference>
<feature type="region of interest" description="Disordered" evidence="1">
    <location>
        <begin position="82"/>
        <end position="103"/>
    </location>
</feature>
<protein>
    <submittedName>
        <fullName evidence="2">Uncharacterized protein</fullName>
    </submittedName>
</protein>
<evidence type="ECO:0000313" key="2">
    <source>
        <dbReference type="EMBL" id="KIJ10640.1"/>
    </source>
</evidence>